<name>A0A833S9E7_PHYIN</name>
<dbReference type="EMBL" id="WSZM01000604">
    <property type="protein sequence ID" value="KAF4031022.1"/>
    <property type="molecule type" value="Genomic_DNA"/>
</dbReference>
<evidence type="ECO:0000313" key="3">
    <source>
        <dbReference type="Proteomes" id="UP000602510"/>
    </source>
</evidence>
<sequence length="157" mass="17294">MPGLSLEKIPSEELCAGELIEYCSCRYVCGDSWGLHESIVLAVDNNPDNFLPVSLDTGEALPLSNFMRRRRDSAGNDLSIEVVKWRKLRAYKLKPGKARRPTQASALRKALSAAVDAVREALRAESAETSYRHPKGGEVNLARSDRLSNHETAPSSL</sequence>
<organism evidence="2 3">
    <name type="scientific">Phytophthora infestans</name>
    <name type="common">Potato late blight agent</name>
    <name type="synonym">Botrytis infestans</name>
    <dbReference type="NCBI Taxonomy" id="4787"/>
    <lineage>
        <taxon>Eukaryota</taxon>
        <taxon>Sar</taxon>
        <taxon>Stramenopiles</taxon>
        <taxon>Oomycota</taxon>
        <taxon>Peronosporomycetes</taxon>
        <taxon>Peronosporales</taxon>
        <taxon>Peronosporaceae</taxon>
        <taxon>Phytophthora</taxon>
    </lineage>
</organism>
<dbReference type="Proteomes" id="UP000602510">
    <property type="component" value="Unassembled WGS sequence"/>
</dbReference>
<evidence type="ECO:0000313" key="2">
    <source>
        <dbReference type="EMBL" id="KAF4031022.1"/>
    </source>
</evidence>
<protein>
    <submittedName>
        <fullName evidence="2">Uncharacterized protein</fullName>
    </submittedName>
</protein>
<keyword evidence="3" id="KW-1185">Reference proteome</keyword>
<accession>A0A833S9E7</accession>
<comment type="caution">
    <text evidence="2">The sequence shown here is derived from an EMBL/GenBank/DDBJ whole genome shotgun (WGS) entry which is preliminary data.</text>
</comment>
<evidence type="ECO:0000256" key="1">
    <source>
        <dbReference type="SAM" id="MobiDB-lite"/>
    </source>
</evidence>
<reference evidence="2" key="1">
    <citation type="submission" date="2020-04" db="EMBL/GenBank/DDBJ databases">
        <title>Hybrid Assembly of Korean Phytophthora infestans isolates.</title>
        <authorList>
            <person name="Prokchorchik M."/>
            <person name="Lee Y."/>
            <person name="Seo J."/>
            <person name="Cho J.-H."/>
            <person name="Park Y.-E."/>
            <person name="Jang D.-C."/>
            <person name="Im J.-S."/>
            <person name="Choi J.-G."/>
            <person name="Park H.-J."/>
            <person name="Lee G.-B."/>
            <person name="Lee Y.-G."/>
            <person name="Hong S.-Y."/>
            <person name="Cho K."/>
            <person name="Sohn K.H."/>
        </authorList>
    </citation>
    <scope>NUCLEOTIDE SEQUENCE</scope>
    <source>
        <strain evidence="2">KR_1_A1</strain>
    </source>
</reference>
<gene>
    <name evidence="2" type="ORF">GN244_ATG17116</name>
</gene>
<feature type="region of interest" description="Disordered" evidence="1">
    <location>
        <begin position="124"/>
        <end position="157"/>
    </location>
</feature>
<proteinExistence type="predicted"/>
<dbReference type="AlphaFoldDB" id="A0A833S9E7"/>